<feature type="transmembrane region" description="Helical" evidence="6">
    <location>
        <begin position="101"/>
        <end position="122"/>
    </location>
</feature>
<feature type="transmembrane region" description="Helical" evidence="6">
    <location>
        <begin position="12"/>
        <end position="33"/>
    </location>
</feature>
<sequence length="361" mass="40854">MNLLNRYILKQFGKNLLMLALSFIALYILIDFFEKIDNFMEKGKPMVLVGKFFLLSIPFVVEQMGPVCILLAGVVTLGVLNNSNELTALKAGGISLKQITGPIIAAGLAATLLLLALSQFVLPRTAAITNRIWHREVKGQMPLGIYRSGRYYYQGEDNFYSFARPDHAKTKFFFFSHAAWNKQYQLQTLVAAEQAVWQNDKWLLYNGQVQIAQGDGQFKTEIFKWRSFPFKEKPADFFIPRLRSSELSILELYRDALRRKQSKEEKSAAWAEFYGRVSYILLGLPLLLLGLPFILLVYRKWGRDLSLAVPVSCGMAFACWGIWAILQSLAKAAYFDPLAAALSVHLTVGALGLFLLLREDT</sequence>
<proteinExistence type="predicted"/>
<organism evidence="7 8">
    <name type="scientific">Candidatus Electronema aureum</name>
    <dbReference type="NCBI Taxonomy" id="2005002"/>
    <lineage>
        <taxon>Bacteria</taxon>
        <taxon>Pseudomonadati</taxon>
        <taxon>Thermodesulfobacteriota</taxon>
        <taxon>Desulfobulbia</taxon>
        <taxon>Desulfobulbales</taxon>
        <taxon>Desulfobulbaceae</taxon>
        <taxon>Candidatus Electronema</taxon>
    </lineage>
</organism>
<reference evidence="7" key="1">
    <citation type="submission" date="2017-07" db="EMBL/GenBank/DDBJ databases">
        <title>The cable genome - Insights into the physiology and evolution of filamentous bacteria capable of sulfide oxidation via long distance electron transfer.</title>
        <authorList>
            <person name="Thorup C."/>
            <person name="Bjerg J.T."/>
            <person name="Schreiber L."/>
            <person name="Nielsen L.P."/>
            <person name="Kjeldsen K.U."/>
            <person name="Boesen T."/>
            <person name="Boggild A."/>
            <person name="Meysman F."/>
            <person name="Geelhoed J."/>
            <person name="Schramm A."/>
        </authorList>
    </citation>
    <scope>NUCLEOTIDE SEQUENCE [LARGE SCALE GENOMIC DNA]</scope>
    <source>
        <strain evidence="7">GS</strain>
    </source>
</reference>
<evidence type="ECO:0000256" key="2">
    <source>
        <dbReference type="ARBA" id="ARBA00022475"/>
    </source>
</evidence>
<keyword evidence="8" id="KW-1185">Reference proteome</keyword>
<evidence type="ECO:0000256" key="3">
    <source>
        <dbReference type="ARBA" id="ARBA00022692"/>
    </source>
</evidence>
<dbReference type="InterPro" id="IPR005495">
    <property type="entry name" value="LptG/LptF_permease"/>
</dbReference>
<dbReference type="PANTHER" id="PTHR33529">
    <property type="entry name" value="SLR0882 PROTEIN-RELATED"/>
    <property type="match status" value="1"/>
</dbReference>
<dbReference type="GO" id="GO:0015920">
    <property type="term" value="P:lipopolysaccharide transport"/>
    <property type="evidence" value="ECO:0007669"/>
    <property type="project" value="TreeGrafter"/>
</dbReference>
<dbReference type="PANTHER" id="PTHR33529:SF2">
    <property type="entry name" value="LIPOPOLYSACCHARIDE EXPORT SYSTEM PERMEASE PROTEIN LPTG"/>
    <property type="match status" value="1"/>
</dbReference>
<keyword evidence="2" id="KW-1003">Cell membrane</keyword>
<protein>
    <submittedName>
        <fullName evidence="7">Lipopolysaccharide export system permease protein</fullName>
    </submittedName>
</protein>
<evidence type="ECO:0000256" key="1">
    <source>
        <dbReference type="ARBA" id="ARBA00004651"/>
    </source>
</evidence>
<evidence type="ECO:0000256" key="5">
    <source>
        <dbReference type="ARBA" id="ARBA00023136"/>
    </source>
</evidence>
<evidence type="ECO:0000313" key="7">
    <source>
        <dbReference type="EMBL" id="TAA75721.1"/>
    </source>
</evidence>
<gene>
    <name evidence="7" type="ORF">CDV28_10463</name>
</gene>
<evidence type="ECO:0000313" key="8">
    <source>
        <dbReference type="Proteomes" id="UP000316238"/>
    </source>
</evidence>
<dbReference type="AlphaFoldDB" id="A0A521G4C3"/>
<dbReference type="Proteomes" id="UP000316238">
    <property type="component" value="Unassembled WGS sequence"/>
</dbReference>
<feature type="transmembrane region" description="Helical" evidence="6">
    <location>
        <begin position="53"/>
        <end position="80"/>
    </location>
</feature>
<dbReference type="Pfam" id="PF03739">
    <property type="entry name" value="LptF_LptG"/>
    <property type="match status" value="1"/>
</dbReference>
<keyword evidence="4 6" id="KW-1133">Transmembrane helix</keyword>
<name>A0A521G4C3_9BACT</name>
<dbReference type="GO" id="GO:0043190">
    <property type="term" value="C:ATP-binding cassette (ABC) transporter complex"/>
    <property type="evidence" value="ECO:0007669"/>
    <property type="project" value="TreeGrafter"/>
</dbReference>
<evidence type="ECO:0000256" key="4">
    <source>
        <dbReference type="ARBA" id="ARBA00022989"/>
    </source>
</evidence>
<evidence type="ECO:0000256" key="6">
    <source>
        <dbReference type="SAM" id="Phobius"/>
    </source>
</evidence>
<keyword evidence="5 6" id="KW-0472">Membrane</keyword>
<accession>A0A521G4C3</accession>
<keyword evidence="3 6" id="KW-0812">Transmembrane</keyword>
<feature type="transmembrane region" description="Helical" evidence="6">
    <location>
        <begin position="277"/>
        <end position="298"/>
    </location>
</feature>
<feature type="transmembrane region" description="Helical" evidence="6">
    <location>
        <begin position="305"/>
        <end position="326"/>
    </location>
</feature>
<comment type="subcellular location">
    <subcellularLocation>
        <location evidence="1">Cell membrane</location>
        <topology evidence="1">Multi-pass membrane protein</topology>
    </subcellularLocation>
</comment>
<dbReference type="EMBL" id="NQJD01000004">
    <property type="protein sequence ID" value="TAA75721.1"/>
    <property type="molecule type" value="Genomic_DNA"/>
</dbReference>
<comment type="caution">
    <text evidence="7">The sequence shown here is derived from an EMBL/GenBank/DDBJ whole genome shotgun (WGS) entry which is preliminary data.</text>
</comment>
<feature type="transmembrane region" description="Helical" evidence="6">
    <location>
        <begin position="338"/>
        <end position="357"/>
    </location>
</feature>